<keyword evidence="2" id="KW-1185">Reference proteome</keyword>
<protein>
    <submittedName>
        <fullName evidence="1">Uncharacterized protein</fullName>
    </submittedName>
</protein>
<sequence>MRKGSTTWFGDSLVNPELGKVVGLISKYPPPGTDLTPGHFGKIDVLRTASKGWCKLSLRPPGVCPTGRGRI</sequence>
<dbReference type="RefSeq" id="WP_155336748.1">
    <property type="nucleotide sequence ID" value="NZ_BAAABN010000033.1"/>
</dbReference>
<comment type="caution">
    <text evidence="1">The sequence shown here is derived from an EMBL/GenBank/DDBJ whole genome shotgun (WGS) entry which is preliminary data.</text>
</comment>
<accession>A0A5M3VZZ1</accession>
<name>A0A5M3VZZ1_9ACTN</name>
<dbReference type="AlphaFoldDB" id="A0A5M3VZZ1"/>
<proteinExistence type="predicted"/>
<organism evidence="1 2">
    <name type="scientific">Acrocarpospora corrugata</name>
    <dbReference type="NCBI Taxonomy" id="35763"/>
    <lineage>
        <taxon>Bacteria</taxon>
        <taxon>Bacillati</taxon>
        <taxon>Actinomycetota</taxon>
        <taxon>Actinomycetes</taxon>
        <taxon>Streptosporangiales</taxon>
        <taxon>Streptosporangiaceae</taxon>
        <taxon>Acrocarpospora</taxon>
    </lineage>
</organism>
<dbReference type="EMBL" id="BLAD01000044">
    <property type="protein sequence ID" value="GES00411.1"/>
    <property type="molecule type" value="Genomic_DNA"/>
</dbReference>
<dbReference type="Proteomes" id="UP000334990">
    <property type="component" value="Unassembled WGS sequence"/>
</dbReference>
<evidence type="ECO:0000313" key="1">
    <source>
        <dbReference type="EMBL" id="GES00411.1"/>
    </source>
</evidence>
<reference evidence="1 2" key="1">
    <citation type="submission" date="2019-10" db="EMBL/GenBank/DDBJ databases">
        <title>Whole genome shotgun sequence of Acrocarpospora corrugata NBRC 13972.</title>
        <authorList>
            <person name="Ichikawa N."/>
            <person name="Kimura A."/>
            <person name="Kitahashi Y."/>
            <person name="Komaki H."/>
            <person name="Oguchi A."/>
        </authorList>
    </citation>
    <scope>NUCLEOTIDE SEQUENCE [LARGE SCALE GENOMIC DNA]</scope>
    <source>
        <strain evidence="1 2">NBRC 13972</strain>
    </source>
</reference>
<gene>
    <name evidence="1" type="ORF">Acor_24750</name>
</gene>
<evidence type="ECO:0000313" key="2">
    <source>
        <dbReference type="Proteomes" id="UP000334990"/>
    </source>
</evidence>